<organism evidence="3 4">
    <name type="scientific">Variovorax defluvii</name>
    <dbReference type="NCBI Taxonomy" id="913761"/>
    <lineage>
        <taxon>Bacteria</taxon>
        <taxon>Pseudomonadati</taxon>
        <taxon>Pseudomonadota</taxon>
        <taxon>Betaproteobacteria</taxon>
        <taxon>Burkholderiales</taxon>
        <taxon>Comamonadaceae</taxon>
        <taxon>Variovorax</taxon>
    </lineage>
</organism>
<gene>
    <name evidence="3" type="ORF">GCM10023165_38040</name>
</gene>
<name>A0ABP8I3G2_9BURK</name>
<proteinExistence type="predicted"/>
<evidence type="ECO:0000256" key="1">
    <source>
        <dbReference type="SAM" id="MobiDB-lite"/>
    </source>
</evidence>
<feature type="chain" id="PRO_5046496418" description="WxL domain-containing protein" evidence="2">
    <location>
        <begin position="21"/>
        <end position="219"/>
    </location>
</feature>
<evidence type="ECO:0008006" key="5">
    <source>
        <dbReference type="Google" id="ProtNLM"/>
    </source>
</evidence>
<keyword evidence="4" id="KW-1185">Reference proteome</keyword>
<evidence type="ECO:0000256" key="2">
    <source>
        <dbReference type="SAM" id="SignalP"/>
    </source>
</evidence>
<protein>
    <recommendedName>
        <fullName evidence="5">WxL domain-containing protein</fullName>
    </recommendedName>
</protein>
<accession>A0ABP8I3G2</accession>
<comment type="caution">
    <text evidence="3">The sequence shown here is derived from an EMBL/GenBank/DDBJ whole genome shotgun (WGS) entry which is preliminary data.</text>
</comment>
<feature type="signal peptide" evidence="2">
    <location>
        <begin position="1"/>
        <end position="20"/>
    </location>
</feature>
<dbReference type="RefSeq" id="WP_345539863.1">
    <property type="nucleotide sequence ID" value="NZ_BAABGJ010000071.1"/>
</dbReference>
<sequence length="219" mass="21875">MKRLLILGAIAAIAPLAAQAESNYIAGTGVSTVSARLNFKVIVPKVLFLQVGTGAFSTTQNNTTVDTLSFDVPSGSIGSGTAVAGTGGDLSNGSVTVRALGNAGEIRLSSSVSGALSNGTAGAPTVSWNDIRVTAEPLTSGTTTGYTNTAISHPPFNTQPGGGVSATPTTLTSTTGIVRQEGKWTFAYANTTALPPGTYGYASAAAANNGTVTYTLLTP</sequence>
<evidence type="ECO:0000313" key="3">
    <source>
        <dbReference type="EMBL" id="GAA4350599.1"/>
    </source>
</evidence>
<reference evidence="4" key="1">
    <citation type="journal article" date="2019" name="Int. J. Syst. Evol. Microbiol.">
        <title>The Global Catalogue of Microorganisms (GCM) 10K type strain sequencing project: providing services to taxonomists for standard genome sequencing and annotation.</title>
        <authorList>
            <consortium name="The Broad Institute Genomics Platform"/>
            <consortium name="The Broad Institute Genome Sequencing Center for Infectious Disease"/>
            <person name="Wu L."/>
            <person name="Ma J."/>
        </authorList>
    </citation>
    <scope>NUCLEOTIDE SEQUENCE [LARGE SCALE GENOMIC DNA]</scope>
    <source>
        <strain evidence="4">JCM 17804</strain>
    </source>
</reference>
<dbReference type="EMBL" id="BAABGJ010000071">
    <property type="protein sequence ID" value="GAA4350599.1"/>
    <property type="molecule type" value="Genomic_DNA"/>
</dbReference>
<keyword evidence="2" id="KW-0732">Signal</keyword>
<feature type="region of interest" description="Disordered" evidence="1">
    <location>
        <begin position="142"/>
        <end position="166"/>
    </location>
</feature>
<evidence type="ECO:0000313" key="4">
    <source>
        <dbReference type="Proteomes" id="UP001500975"/>
    </source>
</evidence>
<dbReference type="Proteomes" id="UP001500975">
    <property type="component" value="Unassembled WGS sequence"/>
</dbReference>